<dbReference type="Proteomes" id="UP001274830">
    <property type="component" value="Unassembled WGS sequence"/>
</dbReference>
<reference evidence="2" key="1">
    <citation type="submission" date="2023-07" db="EMBL/GenBank/DDBJ databases">
        <title>Black Yeasts Isolated from many extreme environments.</title>
        <authorList>
            <person name="Coleine C."/>
            <person name="Stajich J.E."/>
            <person name="Selbmann L."/>
        </authorList>
    </citation>
    <scope>NUCLEOTIDE SEQUENCE</scope>
    <source>
        <strain evidence="2">CCFEE 5485</strain>
    </source>
</reference>
<dbReference type="PANTHER" id="PTHR37540">
    <property type="entry name" value="TRANSCRIPTION FACTOR (ACR-2), PUTATIVE-RELATED-RELATED"/>
    <property type="match status" value="1"/>
</dbReference>
<proteinExistence type="predicted"/>
<dbReference type="PANTHER" id="PTHR37540:SF5">
    <property type="entry name" value="TRANSCRIPTION FACTOR DOMAIN-CONTAINING PROTEIN"/>
    <property type="match status" value="1"/>
</dbReference>
<name>A0AAE0TMJ0_9PEZI</name>
<feature type="compositionally biased region" description="Low complexity" evidence="1">
    <location>
        <begin position="66"/>
        <end position="77"/>
    </location>
</feature>
<evidence type="ECO:0000313" key="2">
    <source>
        <dbReference type="EMBL" id="KAK3669229.1"/>
    </source>
</evidence>
<comment type="caution">
    <text evidence="2">The sequence shown here is derived from an EMBL/GenBank/DDBJ whole genome shotgun (WGS) entry which is preliminary data.</text>
</comment>
<evidence type="ECO:0000313" key="3">
    <source>
        <dbReference type="Proteomes" id="UP001274830"/>
    </source>
</evidence>
<evidence type="ECO:0000256" key="1">
    <source>
        <dbReference type="SAM" id="MobiDB-lite"/>
    </source>
</evidence>
<organism evidence="2 3">
    <name type="scientific">Recurvomyces mirabilis</name>
    <dbReference type="NCBI Taxonomy" id="574656"/>
    <lineage>
        <taxon>Eukaryota</taxon>
        <taxon>Fungi</taxon>
        <taxon>Dikarya</taxon>
        <taxon>Ascomycota</taxon>
        <taxon>Pezizomycotina</taxon>
        <taxon>Dothideomycetes</taxon>
        <taxon>Dothideomycetidae</taxon>
        <taxon>Mycosphaerellales</taxon>
        <taxon>Teratosphaeriaceae</taxon>
        <taxon>Recurvomyces</taxon>
    </lineage>
</organism>
<dbReference type="EMBL" id="JAUTXT010000096">
    <property type="protein sequence ID" value="KAK3669229.1"/>
    <property type="molecule type" value="Genomic_DNA"/>
</dbReference>
<protein>
    <submittedName>
        <fullName evidence="2">Uncharacterized protein</fullName>
    </submittedName>
</protein>
<dbReference type="AlphaFoldDB" id="A0AAE0TMJ0"/>
<keyword evidence="3" id="KW-1185">Reference proteome</keyword>
<sequence length="437" mass="49164">MPSQQYLFFYFDCESGAIDSAQRIAVRAHATAYSHRVAPRTGLRAAKYKQRRYPQEANDTIFPTPSDDSGASAASVSRKTIHQSSPKLLETQLPRRPMVEQLAAIKIQQPALVQSYSHASKRISQDLTITRVLCPASAIKEGIVFSRPQPLQVLQIQRSSENRLARRARVSKEGTKDLEPKTFRCLSEGGAHQRGKSELLRDIFILGATLKDPFDTYPVPYEDWYGPVLDRFYKRLTLGPQLLKLSPAQIDSYIEWVRALEMSHAAVFYTSILLATGTPIATGRMPLSQGFPVRGLAVQAMKNALNDPAQATSDAVISATGKLALPEHLYGDRNTANTVHRAAQKRRALYSLELRTFLLTLTRMIDLRGGRLENLGFPAFVVQLMVWYDTFMANESGTEHYFAEIPQRTGLKKYNEEEASEVVWRLNPKRLLHPKFS</sequence>
<accession>A0AAE0TMJ0</accession>
<feature type="region of interest" description="Disordered" evidence="1">
    <location>
        <begin position="57"/>
        <end position="87"/>
    </location>
</feature>
<gene>
    <name evidence="2" type="ORF">LTR78_010883</name>
</gene>